<reference evidence="2" key="1">
    <citation type="journal article" date="2015" name="PLoS Genet.">
        <title>Genome Sequence and Transcriptome Analyses of Chrysochromulina tobin: Metabolic Tools for Enhanced Algal Fitness in the Prominent Order Prymnesiales (Haptophyceae).</title>
        <authorList>
            <person name="Hovde B.T."/>
            <person name="Deodato C.R."/>
            <person name="Hunsperger H.M."/>
            <person name="Ryken S.A."/>
            <person name="Yost W."/>
            <person name="Jha R.K."/>
            <person name="Patterson J."/>
            <person name="Monnat R.J. Jr."/>
            <person name="Barlow S.B."/>
            <person name="Starkenburg S.R."/>
            <person name="Cattolico R.A."/>
        </authorList>
    </citation>
    <scope>NUCLEOTIDE SEQUENCE</scope>
    <source>
        <strain evidence="2">CCMP291</strain>
    </source>
</reference>
<dbReference type="Gene3D" id="3.40.1570.10">
    <property type="entry name" value="HemS/ChuS/ChuX like domains"/>
    <property type="match status" value="1"/>
</dbReference>
<sequence>MQVSNDDNSFECHIRLNEVRSAQFATKDTPDGRTLRIVRLLGEERAPLLSAILHPDEGEEVDESAIKYWEGLRERFGDDVELALDEDE</sequence>
<keyword evidence="2" id="KW-1185">Reference proteome</keyword>
<dbReference type="AlphaFoldDB" id="A0A0M0JGB2"/>
<protein>
    <submittedName>
        <fullName evidence="1">Heme utilization protein</fullName>
    </submittedName>
</protein>
<accession>A0A0M0JGB2</accession>
<name>A0A0M0JGB2_9EUKA</name>
<proteinExistence type="predicted"/>
<evidence type="ECO:0000313" key="1">
    <source>
        <dbReference type="EMBL" id="KOO25619.1"/>
    </source>
</evidence>
<organism evidence="1 2">
    <name type="scientific">Chrysochromulina tobinii</name>
    <dbReference type="NCBI Taxonomy" id="1460289"/>
    <lineage>
        <taxon>Eukaryota</taxon>
        <taxon>Haptista</taxon>
        <taxon>Haptophyta</taxon>
        <taxon>Prymnesiophyceae</taxon>
        <taxon>Prymnesiales</taxon>
        <taxon>Chrysochromulinaceae</taxon>
        <taxon>Chrysochromulina</taxon>
    </lineage>
</organism>
<dbReference type="Proteomes" id="UP000037460">
    <property type="component" value="Unassembled WGS sequence"/>
</dbReference>
<evidence type="ECO:0000313" key="2">
    <source>
        <dbReference type="Proteomes" id="UP000037460"/>
    </source>
</evidence>
<gene>
    <name evidence="1" type="ORF">Ctob_000350</name>
</gene>
<dbReference type="OrthoDB" id="42588at2759"/>
<dbReference type="InterPro" id="IPR053733">
    <property type="entry name" value="Heme_Transport_Util_sf"/>
</dbReference>
<dbReference type="EMBL" id="JWZX01002949">
    <property type="protein sequence ID" value="KOO25619.1"/>
    <property type="molecule type" value="Genomic_DNA"/>
</dbReference>
<comment type="caution">
    <text evidence="1">The sequence shown here is derived from an EMBL/GenBank/DDBJ whole genome shotgun (WGS) entry which is preliminary data.</text>
</comment>